<keyword evidence="4" id="KW-1133">Transmembrane helix</keyword>
<feature type="region of interest" description="Disordered" evidence="3">
    <location>
        <begin position="386"/>
        <end position="410"/>
    </location>
</feature>
<keyword evidence="1" id="KW-0677">Repeat</keyword>
<evidence type="ECO:0000256" key="1">
    <source>
        <dbReference type="ARBA" id="ARBA00022737"/>
    </source>
</evidence>
<organism>
    <name type="scientific">Branchiostoma floridae</name>
    <name type="common">Florida lancelet</name>
    <name type="synonym">Amphioxus</name>
    <dbReference type="NCBI Taxonomy" id="7739"/>
    <lineage>
        <taxon>Eukaryota</taxon>
        <taxon>Metazoa</taxon>
        <taxon>Chordata</taxon>
        <taxon>Cephalochordata</taxon>
        <taxon>Leptocardii</taxon>
        <taxon>Amphioxiformes</taxon>
        <taxon>Branchiostomatidae</taxon>
        <taxon>Branchiostoma</taxon>
    </lineage>
</organism>
<dbReference type="PANTHER" id="PTHR24104">
    <property type="entry name" value="E3 UBIQUITIN-PROTEIN LIGASE NHLRC1-RELATED"/>
    <property type="match status" value="1"/>
</dbReference>
<dbReference type="CDD" id="cd05819">
    <property type="entry name" value="NHL"/>
    <property type="match status" value="1"/>
</dbReference>
<feature type="compositionally biased region" description="Low complexity" evidence="3">
    <location>
        <begin position="386"/>
        <end position="395"/>
    </location>
</feature>
<dbReference type="EMBL" id="GG666566">
    <property type="protein sequence ID" value="EEN54147.1"/>
    <property type="molecule type" value="Genomic_DNA"/>
</dbReference>
<protein>
    <recommendedName>
        <fullName evidence="6">SMP-30/Gluconolactonase/LRE-like region domain-containing protein</fullName>
    </recommendedName>
</protein>
<feature type="compositionally biased region" description="Polar residues" evidence="3">
    <location>
        <begin position="396"/>
        <end position="410"/>
    </location>
</feature>
<evidence type="ECO:0000256" key="2">
    <source>
        <dbReference type="PROSITE-ProRule" id="PRU00504"/>
    </source>
</evidence>
<dbReference type="InterPro" id="IPR001258">
    <property type="entry name" value="NHL_repeat"/>
</dbReference>
<feature type="compositionally biased region" description="Low complexity" evidence="3">
    <location>
        <begin position="9"/>
        <end position="20"/>
    </location>
</feature>
<sequence length="691" mass="75165">MSLQRTRDPTPTYKPTTTTPNSDRQVEEETVRDPNPTYKPATQISNEGDHEDTRDPNPTYPLTAPKHQSDIHSEPATDSAGQDTRIQPRAVTHVQPGQPANNDGETLFQAIAGIRLTDNETASTTATDDGNPCHQPDAVTHLKAKHDGSACLSPNEASLRRADSDDNLFIQPYAVRYQEEDGDGMSTEDGTSNSTGNTPVVVVTDDNIEPYAVAFIGQGVAKFVQKRSGGLGSATPAKSGNDISTNLEGDDSPSANALNQNPMYVPNMEQQTTCGRFQRCMRVYHQICRRHAERAILLVVLLVCGIFAGLYFTRGVKNDHGPTPAVDTTLTRDVACCSSDDTAMADPMSMSTPAMDASFIPVHSAADTASIPDHITRYNTGGSTTVMSTSSTNGSLAQTTPTLPGTSQGTNGVHAESAKIVFGGEGTKPGRFLHNYGVAVSADNEIFVTDLYNSRVQVFDMNGIFLRLFPTVPPGEEGNRIQPCDAAIDGEGHVWVVGRTDEIEVSPLLHVVQYSKDGLALTKFDLQHWSRSPSIALDLHRNRIIVEALTNIFILHQNGSVLRRFGRAQRLKFSYVTTDQEGNILVTDTAHHSVHVYDPSGRWMFEFGGFGLGEGRFILPKGICVDRSGHILVANWGNNQIDMFTRRGEFVRTVVKITPSWGIAVGPDGQLVVTNIRHDTVTIFPRQLALN</sequence>
<dbReference type="SUPFAM" id="SSF101898">
    <property type="entry name" value="NHL repeat"/>
    <property type="match status" value="1"/>
</dbReference>
<gene>
    <name evidence="5" type="ORF">BRAFLDRAFT_82918</name>
</gene>
<proteinExistence type="predicted"/>
<feature type="transmembrane region" description="Helical" evidence="4">
    <location>
        <begin position="295"/>
        <end position="313"/>
    </location>
</feature>
<reference evidence="5" key="1">
    <citation type="journal article" date="2008" name="Nature">
        <title>The amphioxus genome and the evolution of the chordate karyotype.</title>
        <authorList>
            <consortium name="US DOE Joint Genome Institute (JGI-PGF)"/>
            <person name="Putnam N.H."/>
            <person name="Butts T."/>
            <person name="Ferrier D.E.K."/>
            <person name="Furlong R.F."/>
            <person name="Hellsten U."/>
            <person name="Kawashima T."/>
            <person name="Robinson-Rechavi M."/>
            <person name="Shoguchi E."/>
            <person name="Terry A."/>
            <person name="Yu J.-K."/>
            <person name="Benito-Gutierrez E.L."/>
            <person name="Dubchak I."/>
            <person name="Garcia-Fernandez J."/>
            <person name="Gibson-Brown J.J."/>
            <person name="Grigoriev I.V."/>
            <person name="Horton A.C."/>
            <person name="de Jong P.J."/>
            <person name="Jurka J."/>
            <person name="Kapitonov V.V."/>
            <person name="Kohara Y."/>
            <person name="Kuroki Y."/>
            <person name="Lindquist E."/>
            <person name="Lucas S."/>
            <person name="Osoegawa K."/>
            <person name="Pennacchio L.A."/>
            <person name="Salamov A.A."/>
            <person name="Satou Y."/>
            <person name="Sauka-Spengler T."/>
            <person name="Schmutz J."/>
            <person name="Shin-I T."/>
            <person name="Toyoda A."/>
            <person name="Bronner-Fraser M."/>
            <person name="Fujiyama A."/>
            <person name="Holland L.Z."/>
            <person name="Holland P.W.H."/>
            <person name="Satoh N."/>
            <person name="Rokhsar D.S."/>
        </authorList>
    </citation>
    <scope>NUCLEOTIDE SEQUENCE [LARGE SCALE GENOMIC DNA]</scope>
    <source>
        <strain evidence="5">S238N-H82</strain>
        <tissue evidence="5">Testes</tissue>
    </source>
</reference>
<dbReference type="AlphaFoldDB" id="C3YZ76"/>
<evidence type="ECO:0000256" key="3">
    <source>
        <dbReference type="SAM" id="MobiDB-lite"/>
    </source>
</evidence>
<feature type="region of interest" description="Disordered" evidence="3">
    <location>
        <begin position="228"/>
        <end position="260"/>
    </location>
</feature>
<dbReference type="eggNOG" id="KOG2177">
    <property type="taxonomic scope" value="Eukaryota"/>
</dbReference>
<evidence type="ECO:0008006" key="6">
    <source>
        <dbReference type="Google" id="ProtNLM"/>
    </source>
</evidence>
<feature type="repeat" description="NHL" evidence="2">
    <location>
        <begin position="604"/>
        <end position="647"/>
    </location>
</feature>
<dbReference type="InterPro" id="IPR050952">
    <property type="entry name" value="TRIM-NHL_E3_ligases"/>
</dbReference>
<evidence type="ECO:0000313" key="5">
    <source>
        <dbReference type="EMBL" id="EEN54147.1"/>
    </source>
</evidence>
<accession>C3YZ76</accession>
<dbReference type="Gene3D" id="2.120.10.30">
    <property type="entry name" value="TolB, C-terminal domain"/>
    <property type="match status" value="1"/>
</dbReference>
<feature type="region of interest" description="Disordered" evidence="3">
    <location>
        <begin position="1"/>
        <end position="83"/>
    </location>
</feature>
<keyword evidence="4" id="KW-0472">Membrane</keyword>
<feature type="repeat" description="NHL" evidence="2">
    <location>
        <begin position="419"/>
        <end position="462"/>
    </location>
</feature>
<evidence type="ECO:0000256" key="4">
    <source>
        <dbReference type="SAM" id="Phobius"/>
    </source>
</evidence>
<dbReference type="InParanoid" id="C3YZ76"/>
<keyword evidence="4" id="KW-0812">Transmembrane</keyword>
<dbReference type="Pfam" id="PF01436">
    <property type="entry name" value="NHL"/>
    <property type="match status" value="2"/>
</dbReference>
<name>C3YZ76_BRAFL</name>
<dbReference type="InterPro" id="IPR011042">
    <property type="entry name" value="6-blade_b-propeller_TolB-like"/>
</dbReference>
<feature type="compositionally biased region" description="Polar residues" evidence="3">
    <location>
        <begin position="236"/>
        <end position="260"/>
    </location>
</feature>
<dbReference type="FunFam" id="2.120.10.30:FF:000064">
    <property type="entry name" value="Uncharacterized protein"/>
    <property type="match status" value="1"/>
</dbReference>
<dbReference type="PROSITE" id="PS51125">
    <property type="entry name" value="NHL"/>
    <property type="match status" value="2"/>
</dbReference>
<dbReference type="PANTHER" id="PTHR24104:SF50">
    <property type="entry name" value="SMP-30_GLUCONOLACTONASE_LRE-LIKE REGION DOMAIN-CONTAINING PROTEIN"/>
    <property type="match status" value="1"/>
</dbReference>